<dbReference type="PROSITE" id="PS01186">
    <property type="entry name" value="EGF_2"/>
    <property type="match status" value="1"/>
</dbReference>
<dbReference type="SMART" id="SM00181">
    <property type="entry name" value="EGF"/>
    <property type="match status" value="1"/>
</dbReference>
<dbReference type="EMBL" id="BAABEZ010000022">
    <property type="protein sequence ID" value="GAA4456067.1"/>
    <property type="molecule type" value="Genomic_DNA"/>
</dbReference>
<dbReference type="PROSITE" id="PS51257">
    <property type="entry name" value="PROKAR_LIPOPROTEIN"/>
    <property type="match status" value="1"/>
</dbReference>
<comment type="caution">
    <text evidence="2">The sequence shown here is derived from an EMBL/GenBank/DDBJ whole genome shotgun (WGS) entry which is preliminary data.</text>
</comment>
<dbReference type="Proteomes" id="UP001501410">
    <property type="component" value="Unassembled WGS sequence"/>
</dbReference>
<dbReference type="PROSITE" id="PS00022">
    <property type="entry name" value="EGF_1"/>
    <property type="match status" value="1"/>
</dbReference>
<feature type="domain" description="EGF-like" evidence="1">
    <location>
        <begin position="28"/>
        <end position="62"/>
    </location>
</feature>
<dbReference type="InterPro" id="IPR000742">
    <property type="entry name" value="EGF"/>
</dbReference>
<sequence>MKKSVKLVLLSALGAASIFSTISLTSCKRDKCKTISCQNGSKCIESEGSCECAPGYEGSMCEVVTRDKFTGTWNVQEQGTISPTTQYVASIKNSALPGANNADVQVFNLNNSTFGLVNAVVKGDTITIPEQNIDNKKVQGIGYLTKETFYGNHETLILKYKITNMNNGDVDDFGFVVGTPSTWYR</sequence>
<gene>
    <name evidence="2" type="ORF">GCM10023092_20770</name>
</gene>
<organism evidence="2 3">
    <name type="scientific">Rurimicrobium arvi</name>
    <dbReference type="NCBI Taxonomy" id="2049916"/>
    <lineage>
        <taxon>Bacteria</taxon>
        <taxon>Pseudomonadati</taxon>
        <taxon>Bacteroidota</taxon>
        <taxon>Chitinophagia</taxon>
        <taxon>Chitinophagales</taxon>
        <taxon>Chitinophagaceae</taxon>
        <taxon>Rurimicrobium</taxon>
    </lineage>
</organism>
<evidence type="ECO:0000313" key="2">
    <source>
        <dbReference type="EMBL" id="GAA4456067.1"/>
    </source>
</evidence>
<protein>
    <recommendedName>
        <fullName evidence="1">EGF-like domain-containing protein</fullName>
    </recommendedName>
</protein>
<name>A0ABP8MTX9_9BACT</name>
<dbReference type="Gene3D" id="2.10.25.10">
    <property type="entry name" value="Laminin"/>
    <property type="match status" value="1"/>
</dbReference>
<reference evidence="3" key="1">
    <citation type="journal article" date="2019" name="Int. J. Syst. Evol. Microbiol.">
        <title>The Global Catalogue of Microorganisms (GCM) 10K type strain sequencing project: providing services to taxonomists for standard genome sequencing and annotation.</title>
        <authorList>
            <consortium name="The Broad Institute Genomics Platform"/>
            <consortium name="The Broad Institute Genome Sequencing Center for Infectious Disease"/>
            <person name="Wu L."/>
            <person name="Ma J."/>
        </authorList>
    </citation>
    <scope>NUCLEOTIDE SEQUENCE [LARGE SCALE GENOMIC DNA]</scope>
    <source>
        <strain evidence="3">JCM 31921</strain>
    </source>
</reference>
<dbReference type="PROSITE" id="PS50026">
    <property type="entry name" value="EGF_3"/>
    <property type="match status" value="1"/>
</dbReference>
<evidence type="ECO:0000259" key="1">
    <source>
        <dbReference type="PROSITE" id="PS50026"/>
    </source>
</evidence>
<dbReference type="SUPFAM" id="SSF57196">
    <property type="entry name" value="EGF/Laminin"/>
    <property type="match status" value="1"/>
</dbReference>
<evidence type="ECO:0000313" key="3">
    <source>
        <dbReference type="Proteomes" id="UP001501410"/>
    </source>
</evidence>
<accession>A0ABP8MTX9</accession>
<dbReference type="RefSeq" id="WP_344826498.1">
    <property type="nucleotide sequence ID" value="NZ_BAABEZ010000022.1"/>
</dbReference>
<dbReference type="CDD" id="cd00054">
    <property type="entry name" value="EGF_CA"/>
    <property type="match status" value="1"/>
</dbReference>
<proteinExistence type="predicted"/>
<keyword evidence="3" id="KW-1185">Reference proteome</keyword>